<organism evidence="8 10">
    <name type="scientific">Roseovarius indicus</name>
    <dbReference type="NCBI Taxonomy" id="540747"/>
    <lineage>
        <taxon>Bacteria</taxon>
        <taxon>Pseudomonadati</taxon>
        <taxon>Pseudomonadota</taxon>
        <taxon>Alphaproteobacteria</taxon>
        <taxon>Rhodobacterales</taxon>
        <taxon>Roseobacteraceae</taxon>
        <taxon>Roseovarius</taxon>
    </lineage>
</organism>
<feature type="transmembrane region" description="Helical" evidence="7">
    <location>
        <begin position="12"/>
        <end position="32"/>
    </location>
</feature>
<dbReference type="Pfam" id="PF01914">
    <property type="entry name" value="MarC"/>
    <property type="match status" value="1"/>
</dbReference>
<dbReference type="EMBL" id="CP031598">
    <property type="protein sequence ID" value="QEW28050.1"/>
    <property type="molecule type" value="Genomic_DNA"/>
</dbReference>
<evidence type="ECO:0000256" key="4">
    <source>
        <dbReference type="ARBA" id="ARBA00022692"/>
    </source>
</evidence>
<evidence type="ECO:0000256" key="7">
    <source>
        <dbReference type="RuleBase" id="RU362048"/>
    </source>
</evidence>
<dbReference type="STRING" id="540747.SAMN04488031_113124"/>
<name>A0A0T5P4H0_9RHOB</name>
<dbReference type="AlphaFoldDB" id="A0A0T5P4H0"/>
<dbReference type="Proteomes" id="UP000051401">
    <property type="component" value="Unassembled WGS sequence"/>
</dbReference>
<feature type="transmembrane region" description="Helical" evidence="7">
    <location>
        <begin position="147"/>
        <end position="168"/>
    </location>
</feature>
<reference evidence="8 10" key="1">
    <citation type="submission" date="2015-04" db="EMBL/GenBank/DDBJ databases">
        <title>The draft genome sequence of Roseovarius indicus B108T.</title>
        <authorList>
            <person name="Li G."/>
            <person name="Lai Q."/>
            <person name="Shao Z."/>
            <person name="Yan P."/>
        </authorList>
    </citation>
    <scope>NUCLEOTIDE SEQUENCE [LARGE SCALE GENOMIC DNA]</scope>
    <source>
        <strain evidence="8 10">B108</strain>
    </source>
</reference>
<evidence type="ECO:0000256" key="3">
    <source>
        <dbReference type="ARBA" id="ARBA00022475"/>
    </source>
</evidence>
<dbReference type="PANTHER" id="PTHR33508">
    <property type="entry name" value="UPF0056 MEMBRANE PROTEIN YHCE"/>
    <property type="match status" value="1"/>
</dbReference>
<reference evidence="9 11" key="2">
    <citation type="submission" date="2018-08" db="EMBL/GenBank/DDBJ databases">
        <title>Genetic Globetrotter - A new plasmid hitch-hiking vast phylogenetic and geographic distances.</title>
        <authorList>
            <person name="Vollmers J."/>
            <person name="Petersen J."/>
        </authorList>
    </citation>
    <scope>NUCLEOTIDE SEQUENCE [LARGE SCALE GENOMIC DNA]</scope>
    <source>
        <strain evidence="9 11">DSM 26383</strain>
    </source>
</reference>
<dbReference type="EMBL" id="LAXI01000017">
    <property type="protein sequence ID" value="KRS16045.1"/>
    <property type="molecule type" value="Genomic_DNA"/>
</dbReference>
<evidence type="ECO:0000256" key="2">
    <source>
        <dbReference type="ARBA" id="ARBA00009784"/>
    </source>
</evidence>
<evidence type="ECO:0000256" key="1">
    <source>
        <dbReference type="ARBA" id="ARBA00004651"/>
    </source>
</evidence>
<feature type="transmembrane region" description="Helical" evidence="7">
    <location>
        <begin position="44"/>
        <end position="67"/>
    </location>
</feature>
<protein>
    <recommendedName>
        <fullName evidence="7">UPF0056 membrane protein</fullName>
    </recommendedName>
</protein>
<evidence type="ECO:0000313" key="11">
    <source>
        <dbReference type="Proteomes" id="UP000325785"/>
    </source>
</evidence>
<keyword evidence="5 7" id="KW-1133">Transmembrane helix</keyword>
<feature type="transmembrane region" description="Helical" evidence="7">
    <location>
        <begin position="188"/>
        <end position="211"/>
    </location>
</feature>
<feature type="transmembrane region" description="Helical" evidence="7">
    <location>
        <begin position="114"/>
        <end position="135"/>
    </location>
</feature>
<dbReference type="RefSeq" id="WP_057819235.1">
    <property type="nucleotide sequence ID" value="NZ_CP031598.1"/>
</dbReference>
<keyword evidence="4 7" id="KW-0812">Transmembrane</keyword>
<dbReference type="PANTHER" id="PTHR33508:SF1">
    <property type="entry name" value="UPF0056 MEMBRANE PROTEIN YHCE"/>
    <property type="match status" value="1"/>
</dbReference>
<feature type="transmembrane region" description="Helical" evidence="7">
    <location>
        <begin position="74"/>
        <end position="94"/>
    </location>
</feature>
<dbReference type="KEGG" id="rid:RIdsm_03875"/>
<comment type="subcellular location">
    <subcellularLocation>
        <location evidence="1 7">Cell membrane</location>
        <topology evidence="1 7">Multi-pass membrane protein</topology>
    </subcellularLocation>
</comment>
<evidence type="ECO:0000313" key="10">
    <source>
        <dbReference type="Proteomes" id="UP000051401"/>
    </source>
</evidence>
<sequence>MPAIDLETLIREFITLFVVIDPIGTLPVFYFAAAGVPEKLHWKLAVRGVVVAAIVLMAFLVLGQIVLEAIGLRLGSFQIAGGLILFIFALQMIFGDPKAEREIEAAEKDHMSGAVFPLAMPSIASPGAMLAIVILTDNNRNSIPDQAVTAGLLMLVLLITLLLLLMAGPLKRVIGSVGANVISRVMGMILATVAVDSVLNGLEVVGVLNLAGAG</sequence>
<dbReference type="Proteomes" id="UP000325785">
    <property type="component" value="Chromosome"/>
</dbReference>
<dbReference type="NCBIfam" id="TIGR00427">
    <property type="entry name" value="NAAT family transporter"/>
    <property type="match status" value="1"/>
</dbReference>
<keyword evidence="3" id="KW-1003">Cell membrane</keyword>
<comment type="similarity">
    <text evidence="2 7">Belongs to the UPF0056 (MarC) family.</text>
</comment>
<dbReference type="InterPro" id="IPR002771">
    <property type="entry name" value="Multi_antbiot-R_MarC"/>
</dbReference>
<keyword evidence="10" id="KW-1185">Reference proteome</keyword>
<proteinExistence type="inferred from homology"/>
<dbReference type="PATRIC" id="fig|540747.5.peg.1969"/>
<keyword evidence="6 7" id="KW-0472">Membrane</keyword>
<evidence type="ECO:0000256" key="5">
    <source>
        <dbReference type="ARBA" id="ARBA00022989"/>
    </source>
</evidence>
<evidence type="ECO:0000313" key="9">
    <source>
        <dbReference type="EMBL" id="QEW28050.1"/>
    </source>
</evidence>
<gene>
    <name evidence="9" type="ORF">RIdsm_03875</name>
    <name evidence="8" type="ORF">XM52_21010</name>
</gene>
<accession>A0A0T5P4H0</accession>
<evidence type="ECO:0000256" key="6">
    <source>
        <dbReference type="ARBA" id="ARBA00023136"/>
    </source>
</evidence>
<evidence type="ECO:0000313" key="8">
    <source>
        <dbReference type="EMBL" id="KRS16045.1"/>
    </source>
</evidence>
<dbReference type="GO" id="GO:0005886">
    <property type="term" value="C:plasma membrane"/>
    <property type="evidence" value="ECO:0007669"/>
    <property type="project" value="UniProtKB-SubCell"/>
</dbReference>